<dbReference type="SUPFAM" id="SSF52540">
    <property type="entry name" value="P-loop containing nucleoside triphosphate hydrolases"/>
    <property type="match status" value="2"/>
</dbReference>
<dbReference type="InterPro" id="IPR049730">
    <property type="entry name" value="SNF2/RAD54-like_C"/>
</dbReference>
<dbReference type="InterPro" id="IPR027417">
    <property type="entry name" value="P-loop_NTPase"/>
</dbReference>
<evidence type="ECO:0000259" key="6">
    <source>
        <dbReference type="PROSITE" id="PS51192"/>
    </source>
</evidence>
<dbReference type="InterPro" id="IPR050628">
    <property type="entry name" value="SNF2_RAD54_helicase_TF"/>
</dbReference>
<name>A0A367K3K0_RHIAZ</name>
<dbReference type="PROSITE" id="PS51194">
    <property type="entry name" value="HELICASE_CTER"/>
    <property type="match status" value="1"/>
</dbReference>
<dbReference type="EMBL" id="PJQL01000367">
    <property type="protein sequence ID" value="RCH96451.1"/>
    <property type="molecule type" value="Genomic_DNA"/>
</dbReference>
<dbReference type="GO" id="GO:0016787">
    <property type="term" value="F:hydrolase activity"/>
    <property type="evidence" value="ECO:0007669"/>
    <property type="project" value="UniProtKB-KW"/>
</dbReference>
<dbReference type="SMART" id="SM00487">
    <property type="entry name" value="DEXDc"/>
    <property type="match status" value="1"/>
</dbReference>
<evidence type="ECO:0000256" key="2">
    <source>
        <dbReference type="ARBA" id="ARBA00022801"/>
    </source>
</evidence>
<evidence type="ECO:0000259" key="7">
    <source>
        <dbReference type="PROSITE" id="PS51194"/>
    </source>
</evidence>
<keyword evidence="2" id="KW-0378">Hydrolase</keyword>
<keyword evidence="9" id="KW-1185">Reference proteome</keyword>
<feature type="region of interest" description="Disordered" evidence="5">
    <location>
        <begin position="1"/>
        <end position="53"/>
    </location>
</feature>
<dbReference type="Proteomes" id="UP000252139">
    <property type="component" value="Unassembled WGS sequence"/>
</dbReference>
<feature type="compositionally biased region" description="Polar residues" evidence="5">
    <location>
        <begin position="1"/>
        <end position="19"/>
    </location>
</feature>
<dbReference type="Pfam" id="PF00176">
    <property type="entry name" value="SNF2-rel_dom"/>
    <property type="match status" value="1"/>
</dbReference>
<dbReference type="PANTHER" id="PTHR45626:SF14">
    <property type="entry name" value="ATP-DEPENDENT DNA HELICASE (EUROFUNG)"/>
    <property type="match status" value="1"/>
</dbReference>
<dbReference type="CDD" id="cd18008">
    <property type="entry name" value="DEXDc_SHPRH-like"/>
    <property type="match status" value="1"/>
</dbReference>
<dbReference type="InterPro" id="IPR038718">
    <property type="entry name" value="SNF2-like_sf"/>
</dbReference>
<feature type="domain" description="Helicase C-terminal" evidence="7">
    <location>
        <begin position="976"/>
        <end position="1129"/>
    </location>
</feature>
<comment type="caution">
    <text evidence="8">The sequence shown here is derived from an EMBL/GenBank/DDBJ whole genome shotgun (WGS) entry which is preliminary data.</text>
</comment>
<dbReference type="OrthoDB" id="448448at2759"/>
<dbReference type="GO" id="GO:0008094">
    <property type="term" value="F:ATP-dependent activity, acting on DNA"/>
    <property type="evidence" value="ECO:0007669"/>
    <property type="project" value="TreeGrafter"/>
</dbReference>
<reference evidence="8 9" key="1">
    <citation type="journal article" date="2018" name="G3 (Bethesda)">
        <title>Phylogenetic and Phylogenomic Definition of Rhizopus Species.</title>
        <authorList>
            <person name="Gryganskyi A.P."/>
            <person name="Golan J."/>
            <person name="Dolatabadi S."/>
            <person name="Mondo S."/>
            <person name="Robb S."/>
            <person name="Idnurm A."/>
            <person name="Muszewska A."/>
            <person name="Steczkiewicz K."/>
            <person name="Masonjones S."/>
            <person name="Liao H.L."/>
            <person name="Gajdeczka M.T."/>
            <person name="Anike F."/>
            <person name="Vuek A."/>
            <person name="Anishchenko I.M."/>
            <person name="Voigt K."/>
            <person name="de Hoog G.S."/>
            <person name="Smith M.E."/>
            <person name="Heitman J."/>
            <person name="Vilgalys R."/>
            <person name="Stajich J.E."/>
        </authorList>
    </citation>
    <scope>NUCLEOTIDE SEQUENCE [LARGE SCALE GENOMIC DNA]</scope>
    <source>
        <strain evidence="8 9">CBS 357.93</strain>
    </source>
</reference>
<feature type="non-terminal residue" evidence="8">
    <location>
        <position position="1142"/>
    </location>
</feature>
<dbReference type="InterPro" id="IPR014001">
    <property type="entry name" value="Helicase_ATP-bd"/>
</dbReference>
<dbReference type="STRING" id="86630.A0A367K3K0"/>
<evidence type="ECO:0000256" key="5">
    <source>
        <dbReference type="SAM" id="MobiDB-lite"/>
    </source>
</evidence>
<evidence type="ECO:0008006" key="10">
    <source>
        <dbReference type="Google" id="ProtNLM"/>
    </source>
</evidence>
<evidence type="ECO:0000256" key="4">
    <source>
        <dbReference type="SAM" id="Coils"/>
    </source>
</evidence>
<keyword evidence="1" id="KW-0547">Nucleotide-binding</keyword>
<dbReference type="AlphaFoldDB" id="A0A367K3K0"/>
<dbReference type="Gene3D" id="3.40.50.300">
    <property type="entry name" value="P-loop containing nucleotide triphosphate hydrolases"/>
    <property type="match status" value="1"/>
</dbReference>
<feature type="compositionally biased region" description="Acidic residues" evidence="5">
    <location>
        <begin position="593"/>
        <end position="604"/>
    </location>
</feature>
<feature type="domain" description="Helicase ATP-binding" evidence="6">
    <location>
        <begin position="629"/>
        <end position="805"/>
    </location>
</feature>
<protein>
    <recommendedName>
        <fullName evidence="10">DNA helicase rad5</fullName>
    </recommendedName>
</protein>
<keyword evidence="3" id="KW-0067">ATP-binding</keyword>
<dbReference type="InterPro" id="IPR000330">
    <property type="entry name" value="SNF2_N"/>
</dbReference>
<organism evidence="8 9">
    <name type="scientific">Rhizopus azygosporus</name>
    <name type="common">Rhizopus microsporus var. azygosporus</name>
    <dbReference type="NCBI Taxonomy" id="86630"/>
    <lineage>
        <taxon>Eukaryota</taxon>
        <taxon>Fungi</taxon>
        <taxon>Fungi incertae sedis</taxon>
        <taxon>Mucoromycota</taxon>
        <taxon>Mucoromycotina</taxon>
        <taxon>Mucoromycetes</taxon>
        <taxon>Mucorales</taxon>
        <taxon>Mucorineae</taxon>
        <taxon>Rhizopodaceae</taxon>
        <taxon>Rhizopus</taxon>
    </lineage>
</organism>
<feature type="compositionally biased region" description="Low complexity" evidence="5">
    <location>
        <begin position="37"/>
        <end position="53"/>
    </location>
</feature>
<feature type="region of interest" description="Disordered" evidence="5">
    <location>
        <begin position="567"/>
        <end position="604"/>
    </location>
</feature>
<feature type="coiled-coil region" evidence="4">
    <location>
        <begin position="98"/>
        <end position="146"/>
    </location>
</feature>
<evidence type="ECO:0000256" key="3">
    <source>
        <dbReference type="ARBA" id="ARBA00022840"/>
    </source>
</evidence>
<dbReference type="GO" id="GO:0005524">
    <property type="term" value="F:ATP binding"/>
    <property type="evidence" value="ECO:0007669"/>
    <property type="project" value="UniProtKB-KW"/>
</dbReference>
<evidence type="ECO:0000313" key="8">
    <source>
        <dbReference type="EMBL" id="RCH96451.1"/>
    </source>
</evidence>
<feature type="compositionally biased region" description="Basic and acidic residues" evidence="5">
    <location>
        <begin position="190"/>
        <end position="220"/>
    </location>
</feature>
<evidence type="ECO:0000256" key="1">
    <source>
        <dbReference type="ARBA" id="ARBA00022741"/>
    </source>
</evidence>
<sequence length="1142" mass="134059">MSDTSSVDLKPNSRSSSVMSVEDDIYTETKKRRVNNSYSSYSADSSPCVSSTSSVVDIPSFARSQPMVIDLTQPETPTQSMQELTITDKKPSRQALFMEQMRRRQEMKERQKLELSQKKLEECKAKEELSRQLKQQHEQFMSSQKKVLQESLVLLKQSNEVQRKKEQKKIKAMQDMLKQTNPEKVQIKKKASEEKIMKSQEKESQEEPAREYLEKRRQEEEAKKRLFTQQYEERLELEKKRQQEESQRLEEIRKQQVQYRLEEAQKRERLKLEEEARRQEELKKEQERLRLEEERMMREKAKQEEEELRQSKIESKYFALQQKLNEQKRLEQEKFRREEEERLRKEQEERLKREEEERLKREEEERLRKEQEDEVIVDEEMTNRNVCIGMIKTEIVTLRPLNLTKDDFFELVQVIPEGRRHNDNYSFAVTSRTAPIQSLGWIPFSDTKVLGPLVDYQMVWWDAIIPRNKVTSMRTPLYIVIYCRPHHVKVIAQYFQERRMYLSEPPFYNPQCRYSNPHMRLNQPEQQTIRSTEYYYGGRPTTGINDQQTQRDIQQLLESIPSDVPMKTKRRKKKPVIILDSDEDDFKQGSIEEGQEQEEGDGEDDGYIEGLTVQLMEHQVQGVNWMIDRENNEKSQGGILADDMGLGKTIQTIGLIASTRVPDEKRITLIITPLALIQQWADEIRSKTDKGAFKVLVHHGPSRTRDVNTFYDYDIVITTYQVVSGDMPTNPKDEEVKITSEYGPLFQMKWYRVVLDEAQQIKNKSTRSSVSCSTLISKKRWCLTGTPIQNNVDELYSLFRFLKIQPLNNYSMFRKTISIPIQNGQSSLAMNRLKAVLMATMLRRTKDILKEKPRLELPKREKKDILLEFSDSERRLYNLLKQKTQNSVRELLSHGQSAYLNMLCLLLRLRQACDHPNLILKSMNDKDMMDILNEQDIANSSSCELCGNSMESSCSYYCLPCQSQINDIGIFKSSTKIDKMLDILNKTRETNPNEKTIIFSQFTSMLDLLNEPLTRHGFKYCRYDGSMSSQERERSLLALKYDPKCTVMLISLKCGSLGLNLTAANRVILMDIWWNPALEEQAIDRVHRIGQRLPVYVTRLMIDNTVEEKIIQLQEKKALLSKGALGDGIVKNNKLSVSEMRS</sequence>
<keyword evidence="4" id="KW-0175">Coiled coil</keyword>
<dbReference type="PROSITE" id="PS51192">
    <property type="entry name" value="HELICASE_ATP_BIND_1"/>
    <property type="match status" value="1"/>
</dbReference>
<dbReference type="GO" id="GO:0005634">
    <property type="term" value="C:nucleus"/>
    <property type="evidence" value="ECO:0007669"/>
    <property type="project" value="TreeGrafter"/>
</dbReference>
<dbReference type="SMART" id="SM00490">
    <property type="entry name" value="HELICc"/>
    <property type="match status" value="1"/>
</dbReference>
<feature type="region of interest" description="Disordered" evidence="5">
    <location>
        <begin position="160"/>
        <end position="220"/>
    </location>
</feature>
<evidence type="ECO:0000313" key="9">
    <source>
        <dbReference type="Proteomes" id="UP000252139"/>
    </source>
</evidence>
<accession>A0A367K3K0</accession>
<gene>
    <name evidence="8" type="ORF">CU097_000405</name>
</gene>
<dbReference type="GO" id="GO:0006281">
    <property type="term" value="P:DNA repair"/>
    <property type="evidence" value="ECO:0007669"/>
    <property type="project" value="TreeGrafter"/>
</dbReference>
<dbReference type="CDD" id="cd18793">
    <property type="entry name" value="SF2_C_SNF"/>
    <property type="match status" value="1"/>
</dbReference>
<proteinExistence type="predicted"/>
<dbReference type="Gene3D" id="3.40.50.10810">
    <property type="entry name" value="Tandem AAA-ATPase domain"/>
    <property type="match status" value="1"/>
</dbReference>
<dbReference type="Pfam" id="PF00271">
    <property type="entry name" value="Helicase_C"/>
    <property type="match status" value="1"/>
</dbReference>
<dbReference type="PANTHER" id="PTHR45626">
    <property type="entry name" value="TRANSCRIPTION TERMINATION FACTOR 2-RELATED"/>
    <property type="match status" value="1"/>
</dbReference>
<dbReference type="InterPro" id="IPR001650">
    <property type="entry name" value="Helicase_C-like"/>
</dbReference>